<name>A0A9P6D4X0_PLEER</name>
<keyword evidence="3" id="KW-1185">Reference proteome</keyword>
<gene>
    <name evidence="2" type="ORF">BDN71DRAFT_1509113</name>
</gene>
<feature type="region of interest" description="Disordered" evidence="1">
    <location>
        <begin position="229"/>
        <end position="289"/>
    </location>
</feature>
<comment type="caution">
    <text evidence="2">The sequence shown here is derived from an EMBL/GenBank/DDBJ whole genome shotgun (WGS) entry which is preliminary data.</text>
</comment>
<dbReference type="Proteomes" id="UP000807025">
    <property type="component" value="Unassembled WGS sequence"/>
</dbReference>
<protein>
    <submittedName>
        <fullName evidence="2">Uncharacterized protein</fullName>
    </submittedName>
</protein>
<dbReference type="EMBL" id="MU154595">
    <property type="protein sequence ID" value="KAF9492786.1"/>
    <property type="molecule type" value="Genomic_DNA"/>
</dbReference>
<evidence type="ECO:0000313" key="2">
    <source>
        <dbReference type="EMBL" id="KAF9492786.1"/>
    </source>
</evidence>
<feature type="compositionally biased region" description="Basic and acidic residues" evidence="1">
    <location>
        <begin position="240"/>
        <end position="258"/>
    </location>
</feature>
<evidence type="ECO:0000256" key="1">
    <source>
        <dbReference type="SAM" id="MobiDB-lite"/>
    </source>
</evidence>
<reference evidence="2" key="1">
    <citation type="submission" date="2020-11" db="EMBL/GenBank/DDBJ databases">
        <authorList>
            <consortium name="DOE Joint Genome Institute"/>
            <person name="Ahrendt S."/>
            <person name="Riley R."/>
            <person name="Andreopoulos W."/>
            <person name="Labutti K."/>
            <person name="Pangilinan J."/>
            <person name="Ruiz-Duenas F.J."/>
            <person name="Barrasa J.M."/>
            <person name="Sanchez-Garcia M."/>
            <person name="Camarero S."/>
            <person name="Miyauchi S."/>
            <person name="Serrano A."/>
            <person name="Linde D."/>
            <person name="Babiker R."/>
            <person name="Drula E."/>
            <person name="Ayuso-Fernandez I."/>
            <person name="Pacheco R."/>
            <person name="Padilla G."/>
            <person name="Ferreira P."/>
            <person name="Barriuso J."/>
            <person name="Kellner H."/>
            <person name="Castanera R."/>
            <person name="Alfaro M."/>
            <person name="Ramirez L."/>
            <person name="Pisabarro A.G."/>
            <person name="Kuo A."/>
            <person name="Tritt A."/>
            <person name="Lipzen A."/>
            <person name="He G."/>
            <person name="Yan M."/>
            <person name="Ng V."/>
            <person name="Cullen D."/>
            <person name="Martin F."/>
            <person name="Rosso M.-N."/>
            <person name="Henrissat B."/>
            <person name="Hibbett D."/>
            <person name="Martinez A.T."/>
            <person name="Grigoriev I.V."/>
        </authorList>
    </citation>
    <scope>NUCLEOTIDE SEQUENCE</scope>
    <source>
        <strain evidence="2">ATCC 90797</strain>
    </source>
</reference>
<sequence>MNIATEAHRARLARLTTYIASARALSSLSWKALKTEHILVEDVTADPSTNPAQLIVVGQVSHGLNYLGPISNFNPQFDNMAKAKLTFELELPLDLSFASNYFQVVASLRRLQRDIAKTSDTRNLLVDATTSSSMKFGAPLFHVKLDDYDEEGVPDGPIADDANDPDYFPMSTNWPVPINASQAFMAMGETHIFEPLNVFTSTSRCLDPSLFLRKLPEVIIIREGATSAGHHSKKKPICGIRRDEPSKGTNKVESEGAAHRQAGGTTEGSVSSRKRKFGEEDVGNAVETAPSLSDVITSLSIANDAPTVDNGDQEEVAKTLEEPTIVLNKTLSSRGKGKAKA</sequence>
<evidence type="ECO:0000313" key="3">
    <source>
        <dbReference type="Proteomes" id="UP000807025"/>
    </source>
</evidence>
<accession>A0A9P6D4X0</accession>
<dbReference type="OrthoDB" id="2843772at2759"/>
<dbReference type="AlphaFoldDB" id="A0A9P6D4X0"/>
<organism evidence="2 3">
    <name type="scientific">Pleurotus eryngii</name>
    <name type="common">Boletus of the steppes</name>
    <dbReference type="NCBI Taxonomy" id="5323"/>
    <lineage>
        <taxon>Eukaryota</taxon>
        <taxon>Fungi</taxon>
        <taxon>Dikarya</taxon>
        <taxon>Basidiomycota</taxon>
        <taxon>Agaricomycotina</taxon>
        <taxon>Agaricomycetes</taxon>
        <taxon>Agaricomycetidae</taxon>
        <taxon>Agaricales</taxon>
        <taxon>Pleurotineae</taxon>
        <taxon>Pleurotaceae</taxon>
        <taxon>Pleurotus</taxon>
    </lineage>
</organism>
<proteinExistence type="predicted"/>